<keyword evidence="2 7" id="KW-0813">Transport</keyword>
<evidence type="ECO:0000256" key="1">
    <source>
        <dbReference type="ARBA" id="ARBA00004651"/>
    </source>
</evidence>
<evidence type="ECO:0000256" key="7">
    <source>
        <dbReference type="RuleBase" id="RU363032"/>
    </source>
</evidence>
<dbReference type="SUPFAM" id="SSF161098">
    <property type="entry name" value="MetI-like"/>
    <property type="match status" value="1"/>
</dbReference>
<dbReference type="CDD" id="cd06261">
    <property type="entry name" value="TM_PBP2"/>
    <property type="match status" value="1"/>
</dbReference>
<evidence type="ECO:0000256" key="4">
    <source>
        <dbReference type="ARBA" id="ARBA00022692"/>
    </source>
</evidence>
<organism evidence="9 10">
    <name type="scientific">Streptomyces bauhiniae</name>
    <dbReference type="NCBI Taxonomy" id="2340725"/>
    <lineage>
        <taxon>Bacteria</taxon>
        <taxon>Bacillati</taxon>
        <taxon>Actinomycetota</taxon>
        <taxon>Actinomycetes</taxon>
        <taxon>Kitasatosporales</taxon>
        <taxon>Streptomycetaceae</taxon>
        <taxon>Streptomyces</taxon>
    </lineage>
</organism>
<comment type="similarity">
    <text evidence="7">Belongs to the binding-protein-dependent transport system permease family.</text>
</comment>
<feature type="transmembrane region" description="Helical" evidence="7">
    <location>
        <begin position="214"/>
        <end position="235"/>
    </location>
</feature>
<gene>
    <name evidence="9" type="ORF">G3I21_24115</name>
</gene>
<dbReference type="GO" id="GO:0005886">
    <property type="term" value="C:plasma membrane"/>
    <property type="evidence" value="ECO:0007669"/>
    <property type="project" value="UniProtKB-SubCell"/>
</dbReference>
<keyword evidence="4 7" id="KW-0812">Transmembrane</keyword>
<dbReference type="RefSeq" id="WP_164192428.1">
    <property type="nucleotide sequence ID" value="NZ_JAAGMR010000274.1"/>
</dbReference>
<evidence type="ECO:0000313" key="9">
    <source>
        <dbReference type="EMBL" id="NEB94726.1"/>
    </source>
</evidence>
<keyword evidence="5 7" id="KW-1133">Transmembrane helix</keyword>
<dbReference type="InterPro" id="IPR035906">
    <property type="entry name" value="MetI-like_sf"/>
</dbReference>
<proteinExistence type="inferred from homology"/>
<feature type="transmembrane region" description="Helical" evidence="7">
    <location>
        <begin position="261"/>
        <end position="285"/>
    </location>
</feature>
<dbReference type="PANTHER" id="PTHR30193:SF37">
    <property type="entry name" value="INNER MEMBRANE ABC TRANSPORTER PERMEASE PROTEIN YCJO"/>
    <property type="match status" value="1"/>
</dbReference>
<dbReference type="InterPro" id="IPR000515">
    <property type="entry name" value="MetI-like"/>
</dbReference>
<feature type="transmembrane region" description="Helical" evidence="7">
    <location>
        <begin position="155"/>
        <end position="176"/>
    </location>
</feature>
<evidence type="ECO:0000256" key="5">
    <source>
        <dbReference type="ARBA" id="ARBA00022989"/>
    </source>
</evidence>
<accession>A0A7K3QY14</accession>
<dbReference type="GO" id="GO:0055085">
    <property type="term" value="P:transmembrane transport"/>
    <property type="evidence" value="ECO:0007669"/>
    <property type="project" value="InterPro"/>
</dbReference>
<dbReference type="EMBL" id="JAAGMR010000274">
    <property type="protein sequence ID" value="NEB94726.1"/>
    <property type="molecule type" value="Genomic_DNA"/>
</dbReference>
<dbReference type="Pfam" id="PF00528">
    <property type="entry name" value="BPD_transp_1"/>
    <property type="match status" value="1"/>
</dbReference>
<feature type="transmembrane region" description="Helical" evidence="7">
    <location>
        <begin position="72"/>
        <end position="96"/>
    </location>
</feature>
<keyword evidence="3" id="KW-1003">Cell membrane</keyword>
<keyword evidence="6 7" id="KW-0472">Membrane</keyword>
<dbReference type="PANTHER" id="PTHR30193">
    <property type="entry name" value="ABC TRANSPORTER PERMEASE PROTEIN"/>
    <property type="match status" value="1"/>
</dbReference>
<dbReference type="Gene3D" id="1.10.3720.10">
    <property type="entry name" value="MetI-like"/>
    <property type="match status" value="1"/>
</dbReference>
<evidence type="ECO:0000259" key="8">
    <source>
        <dbReference type="PROSITE" id="PS50928"/>
    </source>
</evidence>
<comment type="subcellular location">
    <subcellularLocation>
        <location evidence="1 7">Cell membrane</location>
        <topology evidence="1 7">Multi-pass membrane protein</topology>
    </subcellularLocation>
</comment>
<evidence type="ECO:0000256" key="3">
    <source>
        <dbReference type="ARBA" id="ARBA00022475"/>
    </source>
</evidence>
<dbReference type="PROSITE" id="PS50928">
    <property type="entry name" value="ABC_TM1"/>
    <property type="match status" value="1"/>
</dbReference>
<comment type="caution">
    <text evidence="9">The sequence shown here is derived from an EMBL/GenBank/DDBJ whole genome shotgun (WGS) entry which is preliminary data.</text>
</comment>
<feature type="transmembrane region" description="Helical" evidence="7">
    <location>
        <begin position="21"/>
        <end position="46"/>
    </location>
</feature>
<dbReference type="InterPro" id="IPR051393">
    <property type="entry name" value="ABC_transporter_permease"/>
</dbReference>
<protein>
    <submittedName>
        <fullName evidence="9">Sugar ABC transporter permease</fullName>
    </submittedName>
</protein>
<evidence type="ECO:0000313" key="10">
    <source>
        <dbReference type="Proteomes" id="UP000470520"/>
    </source>
</evidence>
<evidence type="ECO:0000256" key="2">
    <source>
        <dbReference type="ARBA" id="ARBA00022448"/>
    </source>
</evidence>
<reference evidence="9 10" key="1">
    <citation type="submission" date="2020-01" db="EMBL/GenBank/DDBJ databases">
        <title>Insect and environment-associated Actinomycetes.</title>
        <authorList>
            <person name="Currrie C."/>
            <person name="Chevrette M."/>
            <person name="Carlson C."/>
            <person name="Stubbendieck R."/>
            <person name="Wendt-Pienkowski E."/>
        </authorList>
    </citation>
    <scope>NUCLEOTIDE SEQUENCE [LARGE SCALE GENOMIC DNA]</scope>
    <source>
        <strain evidence="9 10">SID7754</strain>
    </source>
</reference>
<sequence length="298" mass="31993">MTAASARAGGRPGALWAVPALLYFALFAVVPMALVVVLSFCSWSGLGSPSWAGTANWARLTHDPQLGQSLRLSLLLTAVTWATQTLICLPLGVWCAGHQRGRAVLSTLFFLPLLMSTAAVALLFAALLDPNFGLAHTVGPWLGVGDGNFIGSPRLALWTIMAVITWQFVPFHTLLYQAAARQVPAQLYEAATIDGAGRWRQFFSVTLPQLRDTVVTSSVLILVGSLTYFDIVLILTNGGPGTATRILPLHMYLTGFSSFDMGYASVLAVLLLVTGTTLSLVVVRVTGFRRMTSRREGL</sequence>
<feature type="domain" description="ABC transmembrane type-1" evidence="8">
    <location>
        <begin position="70"/>
        <end position="282"/>
    </location>
</feature>
<dbReference type="Proteomes" id="UP000470520">
    <property type="component" value="Unassembled WGS sequence"/>
</dbReference>
<feature type="transmembrane region" description="Helical" evidence="7">
    <location>
        <begin position="108"/>
        <end position="128"/>
    </location>
</feature>
<dbReference type="AlphaFoldDB" id="A0A7K3QY14"/>
<name>A0A7K3QY14_9ACTN</name>
<evidence type="ECO:0000256" key="6">
    <source>
        <dbReference type="ARBA" id="ARBA00023136"/>
    </source>
</evidence>